<proteinExistence type="predicted"/>
<reference evidence="2" key="1">
    <citation type="submission" date="2019-08" db="EMBL/GenBank/DDBJ databases">
        <title>The improved chromosome-level genome for the pearl oyster Pinctada fucata martensii using PacBio sequencing and Hi-C.</title>
        <authorList>
            <person name="Zheng Z."/>
        </authorList>
    </citation>
    <scope>NUCLEOTIDE SEQUENCE</scope>
    <source>
        <strain evidence="2">ZZ-2019</strain>
        <tissue evidence="2">Adductor muscle</tissue>
    </source>
</reference>
<accession>A0AA89BR88</accession>
<dbReference type="AlphaFoldDB" id="A0AA89BR88"/>
<gene>
    <name evidence="2" type="ORF">FSP39_004187</name>
</gene>
<keyword evidence="1" id="KW-0175">Coiled coil</keyword>
<dbReference type="Gene3D" id="1.10.287.110">
    <property type="entry name" value="DnaJ domain"/>
    <property type="match status" value="1"/>
</dbReference>
<evidence type="ECO:0008006" key="4">
    <source>
        <dbReference type="Google" id="ProtNLM"/>
    </source>
</evidence>
<sequence>MSNSQKLREEGNVIYKSVTSTDGLCPAVRICRLEKARNLYYRASNVSNASNDEKSSAAKNIAMCEWRLGNVTSDTNEKPSLIVHHFLEALKNFRDALSYGDGIKPMEWTQKVSEFLVSCFRDVEKFSMDLSTKDRVKVMNKIVPHINLPHLSADIYLQIAQAYFHTGIKALEEKDHKSCLYQMAETNYPINECERLSKSLEFLSEVAVLREDVRMHTCMAESVQARATGDSLLQNVLKDQESLNMEMIWDIIDWYRSAMLLTRDLDMEAEAIAASRLGRVYDKVLKLKVQAKQYYRQAISLAESMHPRTFNNCDWYQESAAVLKRYQEETVLHEQEQQEKETQKYKEELKEEFKELNDKHDKTNNIAFLKFVYTRFPPKNPQNKLPAEMDGVLDHKAVKKLLQTAVVHYHPDRADPDKNGMKWKVLSEQITKYLTNRYEVMKAV</sequence>
<keyword evidence="3" id="KW-1185">Reference proteome</keyword>
<protein>
    <recommendedName>
        <fullName evidence="4">J domain-containing protein</fullName>
    </recommendedName>
</protein>
<evidence type="ECO:0000313" key="3">
    <source>
        <dbReference type="Proteomes" id="UP001186944"/>
    </source>
</evidence>
<name>A0AA89BR88_PINIB</name>
<dbReference type="EMBL" id="VSWD01000009">
    <property type="protein sequence ID" value="KAK3092544.1"/>
    <property type="molecule type" value="Genomic_DNA"/>
</dbReference>
<dbReference type="InterPro" id="IPR036869">
    <property type="entry name" value="J_dom_sf"/>
</dbReference>
<organism evidence="2 3">
    <name type="scientific">Pinctada imbricata</name>
    <name type="common">Atlantic pearl-oyster</name>
    <name type="synonym">Pinctada martensii</name>
    <dbReference type="NCBI Taxonomy" id="66713"/>
    <lineage>
        <taxon>Eukaryota</taxon>
        <taxon>Metazoa</taxon>
        <taxon>Spiralia</taxon>
        <taxon>Lophotrochozoa</taxon>
        <taxon>Mollusca</taxon>
        <taxon>Bivalvia</taxon>
        <taxon>Autobranchia</taxon>
        <taxon>Pteriomorphia</taxon>
        <taxon>Pterioida</taxon>
        <taxon>Pterioidea</taxon>
        <taxon>Pteriidae</taxon>
        <taxon>Pinctada</taxon>
    </lineage>
</organism>
<dbReference type="Proteomes" id="UP001186944">
    <property type="component" value="Unassembled WGS sequence"/>
</dbReference>
<evidence type="ECO:0000313" key="2">
    <source>
        <dbReference type="EMBL" id="KAK3092544.1"/>
    </source>
</evidence>
<feature type="coiled-coil region" evidence="1">
    <location>
        <begin position="323"/>
        <end position="366"/>
    </location>
</feature>
<comment type="caution">
    <text evidence="2">The sequence shown here is derived from an EMBL/GenBank/DDBJ whole genome shotgun (WGS) entry which is preliminary data.</text>
</comment>
<evidence type="ECO:0000256" key="1">
    <source>
        <dbReference type="SAM" id="Coils"/>
    </source>
</evidence>